<keyword evidence="1" id="KW-1133">Transmembrane helix</keyword>
<dbReference type="RefSeq" id="WP_135469537.1">
    <property type="nucleotide sequence ID" value="NZ_SRYD01000088.1"/>
</dbReference>
<comment type="caution">
    <text evidence="2">The sequence shown here is derived from an EMBL/GenBank/DDBJ whole genome shotgun (WGS) entry which is preliminary data.</text>
</comment>
<name>A0A4S2FIJ4_9BACT</name>
<sequence>MALKKFDISEVNKAGADERNDELRQNEIAAQNNLAGQIRIFVKEAPNIIEALDNALLKLDAQKFSSSVNDGMKKTVSEMTRSFIAGVKPTVDRIDNRQRVSLPSIVFYVAFDTLIWLLIFFALVVYASCQPNVSETLPGIIGTTFFFWLVSTAAIVYLSRKFKW</sequence>
<evidence type="ECO:0000313" key="2">
    <source>
        <dbReference type="EMBL" id="TGY68705.1"/>
    </source>
</evidence>
<protein>
    <submittedName>
        <fullName evidence="2">Uncharacterized protein</fullName>
    </submittedName>
</protein>
<dbReference type="Proteomes" id="UP000306630">
    <property type="component" value="Unassembled WGS sequence"/>
</dbReference>
<accession>A0A4S2FIJ4</accession>
<evidence type="ECO:0000313" key="3">
    <source>
        <dbReference type="Proteomes" id="UP000306630"/>
    </source>
</evidence>
<gene>
    <name evidence="2" type="ORF">E5333_14665</name>
</gene>
<dbReference type="GeneID" id="82148209"/>
<keyword evidence="1" id="KW-0812">Transmembrane</keyword>
<reference evidence="2 3" key="1">
    <citation type="submission" date="2019-04" db="EMBL/GenBank/DDBJ databases">
        <title>Microbes associate with the intestines of laboratory mice.</title>
        <authorList>
            <person name="Navarre W."/>
            <person name="Wong E."/>
            <person name="Huang K."/>
            <person name="Tropini C."/>
            <person name="Ng K."/>
            <person name="Yu B."/>
        </authorList>
    </citation>
    <scope>NUCLEOTIDE SEQUENCE [LARGE SCALE GENOMIC DNA]</scope>
    <source>
        <strain evidence="2 3">NM06_A21</strain>
    </source>
</reference>
<feature type="transmembrane region" description="Helical" evidence="1">
    <location>
        <begin position="105"/>
        <end position="127"/>
    </location>
</feature>
<proteinExistence type="predicted"/>
<feature type="transmembrane region" description="Helical" evidence="1">
    <location>
        <begin position="139"/>
        <end position="158"/>
    </location>
</feature>
<dbReference type="AlphaFoldDB" id="A0A4S2FIJ4"/>
<keyword evidence="1" id="KW-0472">Membrane</keyword>
<evidence type="ECO:0000256" key="1">
    <source>
        <dbReference type="SAM" id="Phobius"/>
    </source>
</evidence>
<organism evidence="2 3">
    <name type="scientific">Muribaculum intestinale</name>
    <dbReference type="NCBI Taxonomy" id="1796646"/>
    <lineage>
        <taxon>Bacteria</taxon>
        <taxon>Pseudomonadati</taxon>
        <taxon>Bacteroidota</taxon>
        <taxon>Bacteroidia</taxon>
        <taxon>Bacteroidales</taxon>
        <taxon>Muribaculaceae</taxon>
        <taxon>Muribaculum</taxon>
    </lineage>
</organism>
<dbReference type="EMBL" id="SRYD01000088">
    <property type="protein sequence ID" value="TGY68705.1"/>
    <property type="molecule type" value="Genomic_DNA"/>
</dbReference>